<evidence type="ECO:0000256" key="3">
    <source>
        <dbReference type="ARBA" id="ARBA00016584"/>
    </source>
</evidence>
<comment type="similarity">
    <text evidence="2">Belongs to the SARAF family.</text>
</comment>
<gene>
    <name evidence="16" type="ORF">GMRT_13342</name>
</gene>
<keyword evidence="17" id="KW-1185">Reference proteome</keyword>
<evidence type="ECO:0000256" key="11">
    <source>
        <dbReference type="ARBA" id="ARBA00023065"/>
    </source>
</evidence>
<dbReference type="AlphaFoldDB" id="A0A4Z1T074"/>
<dbReference type="PANTHER" id="PTHR15929:SF0">
    <property type="entry name" value="STORE-OPERATED CALCIUM ENTRY-ASSOCIATED REGULATORY FACTOR"/>
    <property type="match status" value="1"/>
</dbReference>
<dbReference type="GO" id="GO:2001256">
    <property type="term" value="P:regulation of store-operated calcium entry"/>
    <property type="evidence" value="ECO:0007669"/>
    <property type="project" value="InterPro"/>
</dbReference>
<dbReference type="GO" id="GO:0006816">
    <property type="term" value="P:calcium ion transport"/>
    <property type="evidence" value="ECO:0007669"/>
    <property type="project" value="UniProtKB-KW"/>
</dbReference>
<comment type="caution">
    <text evidence="16">The sequence shown here is derived from an EMBL/GenBank/DDBJ whole genome shotgun (WGS) entry which is preliminary data.</text>
</comment>
<sequence length="223" mass="25640">MLLTLLALAWAYPLRRVRLSHVPELVFRDNSYTITRRSESYPQLQKEHGRWWYDAVHTVRCRNLGFRGNDLLWSCTTDDLSPQYRISSPVVSCEGWDGPGDAYVVEGSCFLGFSVEKIPMRRSTTPSWAIPPARDDSLLQDIISWVLRALLITFVPGLFLMISLSSCCCHRRFPRYRARNLRPQVPTVSINMGLPPGSVDYDEDERRRRRDDRSGAVATTVVY</sequence>
<accession>A0A4Z1T074</accession>
<reference evidence="16 17" key="1">
    <citation type="submission" date="2019-05" db="EMBL/GenBank/DDBJ databases">
        <title>The compact genome of Giardia muris reveals important steps in the evolution of intestinal protozoan parasites.</title>
        <authorList>
            <person name="Xu F."/>
            <person name="Jimenez-Gonzalez A."/>
            <person name="Einarsson E."/>
            <person name="Astvaldsson A."/>
            <person name="Peirasmaki D."/>
            <person name="Eckmann L."/>
            <person name="Andersson J.O."/>
            <person name="Svard S.G."/>
            <person name="Jerlstrom-Hultqvist J."/>
        </authorList>
    </citation>
    <scope>NUCLEOTIDE SEQUENCE [LARGE SCALE GENOMIC DNA]</scope>
    <source>
        <strain evidence="16 17">Roberts-Thomson</strain>
    </source>
</reference>
<evidence type="ECO:0000313" key="16">
    <source>
        <dbReference type="EMBL" id="TNJ26307.1"/>
    </source>
</evidence>
<keyword evidence="4" id="KW-0813">Transport</keyword>
<feature type="transmembrane region" description="Helical" evidence="15">
    <location>
        <begin position="145"/>
        <end position="169"/>
    </location>
</feature>
<keyword evidence="9" id="KW-0106">Calcium</keyword>
<protein>
    <recommendedName>
        <fullName evidence="3">Store-operated calcium entry-associated regulatory factor</fullName>
    </recommendedName>
    <alternativeName>
        <fullName evidence="13">Transmembrane protein 66</fullName>
    </alternativeName>
</protein>
<evidence type="ECO:0000256" key="1">
    <source>
        <dbReference type="ARBA" id="ARBA00004115"/>
    </source>
</evidence>
<comment type="subcellular location">
    <subcellularLocation>
        <location evidence="1">Endoplasmic reticulum membrane</location>
        <topology evidence="1">Single-pass type I membrane protein</topology>
    </subcellularLocation>
</comment>
<evidence type="ECO:0000256" key="10">
    <source>
        <dbReference type="ARBA" id="ARBA00022989"/>
    </source>
</evidence>
<keyword evidence="7" id="KW-0732">Signal</keyword>
<keyword evidence="8" id="KW-0256">Endoplasmic reticulum</keyword>
<evidence type="ECO:0000256" key="2">
    <source>
        <dbReference type="ARBA" id="ARBA00006833"/>
    </source>
</evidence>
<name>A0A4Z1T074_GIAMU</name>
<dbReference type="Proteomes" id="UP000315496">
    <property type="component" value="Chromosome 5"/>
</dbReference>
<dbReference type="InterPro" id="IPR009567">
    <property type="entry name" value="SARAF"/>
</dbReference>
<dbReference type="EMBL" id="VDLU01000005">
    <property type="protein sequence ID" value="TNJ26307.1"/>
    <property type="molecule type" value="Genomic_DNA"/>
</dbReference>
<keyword evidence="10 15" id="KW-1133">Transmembrane helix</keyword>
<proteinExistence type="inferred from homology"/>
<evidence type="ECO:0000256" key="7">
    <source>
        <dbReference type="ARBA" id="ARBA00022729"/>
    </source>
</evidence>
<keyword evidence="12 15" id="KW-0472">Membrane</keyword>
<dbReference type="GO" id="GO:0005789">
    <property type="term" value="C:endoplasmic reticulum membrane"/>
    <property type="evidence" value="ECO:0007669"/>
    <property type="project" value="UniProtKB-SubCell"/>
</dbReference>
<evidence type="ECO:0000256" key="6">
    <source>
        <dbReference type="ARBA" id="ARBA00022692"/>
    </source>
</evidence>
<keyword evidence="6 15" id="KW-0812">Transmembrane</keyword>
<keyword evidence="5" id="KW-0109">Calcium transport</keyword>
<evidence type="ECO:0000256" key="14">
    <source>
        <dbReference type="SAM" id="MobiDB-lite"/>
    </source>
</evidence>
<evidence type="ECO:0000256" key="4">
    <source>
        <dbReference type="ARBA" id="ARBA00022448"/>
    </source>
</evidence>
<organism evidence="16 17">
    <name type="scientific">Giardia muris</name>
    <dbReference type="NCBI Taxonomy" id="5742"/>
    <lineage>
        <taxon>Eukaryota</taxon>
        <taxon>Metamonada</taxon>
        <taxon>Diplomonadida</taxon>
        <taxon>Hexamitidae</taxon>
        <taxon>Giardiinae</taxon>
        <taxon>Giardia</taxon>
    </lineage>
</organism>
<keyword evidence="11" id="KW-0406">Ion transport</keyword>
<evidence type="ECO:0000256" key="5">
    <source>
        <dbReference type="ARBA" id="ARBA00022568"/>
    </source>
</evidence>
<dbReference type="PANTHER" id="PTHR15929">
    <property type="entry name" value="STORE-OPERATED CALCIUM ENTRY-ASSOCIATED REGULATORY FACTOR"/>
    <property type="match status" value="1"/>
</dbReference>
<evidence type="ECO:0000256" key="9">
    <source>
        <dbReference type="ARBA" id="ARBA00022837"/>
    </source>
</evidence>
<dbReference type="Pfam" id="PF06682">
    <property type="entry name" value="SARAF"/>
    <property type="match status" value="1"/>
</dbReference>
<evidence type="ECO:0000256" key="13">
    <source>
        <dbReference type="ARBA" id="ARBA00031116"/>
    </source>
</evidence>
<dbReference type="OrthoDB" id="20303at2759"/>
<evidence type="ECO:0000256" key="12">
    <source>
        <dbReference type="ARBA" id="ARBA00023136"/>
    </source>
</evidence>
<evidence type="ECO:0000256" key="8">
    <source>
        <dbReference type="ARBA" id="ARBA00022824"/>
    </source>
</evidence>
<evidence type="ECO:0000256" key="15">
    <source>
        <dbReference type="SAM" id="Phobius"/>
    </source>
</evidence>
<dbReference type="VEuPathDB" id="GiardiaDB:GMRT_13342"/>
<evidence type="ECO:0000313" key="17">
    <source>
        <dbReference type="Proteomes" id="UP000315496"/>
    </source>
</evidence>
<feature type="region of interest" description="Disordered" evidence="14">
    <location>
        <begin position="189"/>
        <end position="215"/>
    </location>
</feature>